<keyword evidence="2" id="KW-0520">NAD</keyword>
<reference evidence="4 5" key="1">
    <citation type="submission" date="2012-08" db="EMBL/GenBank/DDBJ databases">
        <title>Whole genome shotgun sequence of Gordonia rhizosphera NBRC 16068.</title>
        <authorList>
            <person name="Takarada H."/>
            <person name="Isaki S."/>
            <person name="Hosoyama A."/>
            <person name="Tsuchikane K."/>
            <person name="Katsumata H."/>
            <person name="Baba S."/>
            <person name="Ohji S."/>
            <person name="Yamazaki S."/>
            <person name="Fujita N."/>
        </authorList>
    </citation>
    <scope>NUCLEOTIDE SEQUENCE [LARGE SCALE GENOMIC DNA]</scope>
    <source>
        <strain evidence="4 5">NBRC 16068</strain>
    </source>
</reference>
<evidence type="ECO:0000256" key="2">
    <source>
        <dbReference type="ARBA" id="ARBA00023027"/>
    </source>
</evidence>
<evidence type="ECO:0000256" key="1">
    <source>
        <dbReference type="ARBA" id="ARBA00023002"/>
    </source>
</evidence>
<dbReference type="STRING" id="1108045.GORHZ_125_00370"/>
<dbReference type="GO" id="GO:0016491">
    <property type="term" value="F:oxidoreductase activity"/>
    <property type="evidence" value="ECO:0007669"/>
    <property type="project" value="UniProtKB-KW"/>
</dbReference>
<dbReference type="InterPro" id="IPR006140">
    <property type="entry name" value="D-isomer_DH_NAD-bd"/>
</dbReference>
<gene>
    <name evidence="4" type="ORF">GORHZ_125_00370</name>
</gene>
<dbReference type="EMBL" id="BAHC01000125">
    <property type="protein sequence ID" value="GAB91154.1"/>
    <property type="molecule type" value="Genomic_DNA"/>
</dbReference>
<dbReference type="PANTHER" id="PTHR43333:SF1">
    <property type="entry name" value="D-ISOMER SPECIFIC 2-HYDROXYACID DEHYDROGENASE NAD-BINDING DOMAIN-CONTAINING PROTEIN"/>
    <property type="match status" value="1"/>
</dbReference>
<accession>K6WX68</accession>
<organism evidence="4 5">
    <name type="scientific">Gordonia rhizosphera NBRC 16068</name>
    <dbReference type="NCBI Taxonomy" id="1108045"/>
    <lineage>
        <taxon>Bacteria</taxon>
        <taxon>Bacillati</taxon>
        <taxon>Actinomycetota</taxon>
        <taxon>Actinomycetes</taxon>
        <taxon>Mycobacteriales</taxon>
        <taxon>Gordoniaceae</taxon>
        <taxon>Gordonia</taxon>
    </lineage>
</organism>
<keyword evidence="5" id="KW-1185">Reference proteome</keyword>
<evidence type="ECO:0000313" key="4">
    <source>
        <dbReference type="EMBL" id="GAB91154.1"/>
    </source>
</evidence>
<dbReference type="Gene3D" id="3.40.50.720">
    <property type="entry name" value="NAD(P)-binding Rossmann-like Domain"/>
    <property type="match status" value="2"/>
</dbReference>
<keyword evidence="1" id="KW-0560">Oxidoreductase</keyword>
<dbReference type="Proteomes" id="UP000008363">
    <property type="component" value="Unassembled WGS sequence"/>
</dbReference>
<dbReference type="PANTHER" id="PTHR43333">
    <property type="entry name" value="2-HACID_DH_C DOMAIN-CONTAINING PROTEIN"/>
    <property type="match status" value="1"/>
</dbReference>
<dbReference type="Pfam" id="PF02826">
    <property type="entry name" value="2-Hacid_dh_C"/>
    <property type="match status" value="1"/>
</dbReference>
<protein>
    <submittedName>
        <fullName evidence="4">Putative oxidoreductase</fullName>
    </submittedName>
</protein>
<name>K6WX68_9ACTN</name>
<evidence type="ECO:0000259" key="3">
    <source>
        <dbReference type="Pfam" id="PF02826"/>
    </source>
</evidence>
<dbReference type="SUPFAM" id="SSF52283">
    <property type="entry name" value="Formate/glycerate dehydrogenase catalytic domain-like"/>
    <property type="match status" value="1"/>
</dbReference>
<dbReference type="GO" id="GO:0051287">
    <property type="term" value="F:NAD binding"/>
    <property type="evidence" value="ECO:0007669"/>
    <property type="project" value="InterPro"/>
</dbReference>
<comment type="caution">
    <text evidence="4">The sequence shown here is derived from an EMBL/GenBank/DDBJ whole genome shotgun (WGS) entry which is preliminary data.</text>
</comment>
<dbReference type="CDD" id="cd05300">
    <property type="entry name" value="2-Hacid_dh_1"/>
    <property type="match status" value="1"/>
</dbReference>
<evidence type="ECO:0000313" key="5">
    <source>
        <dbReference type="Proteomes" id="UP000008363"/>
    </source>
</evidence>
<feature type="domain" description="D-isomer specific 2-hydroxyacid dehydrogenase NAD-binding" evidence="3">
    <location>
        <begin position="130"/>
        <end position="303"/>
    </location>
</feature>
<dbReference type="InterPro" id="IPR036291">
    <property type="entry name" value="NAD(P)-bd_dom_sf"/>
</dbReference>
<dbReference type="SUPFAM" id="SSF51735">
    <property type="entry name" value="NAD(P)-binding Rossmann-fold domains"/>
    <property type="match status" value="1"/>
</dbReference>
<sequence length="359" mass="38724">MRVRRRSLDWTKSGYGGAVAAESPIIAILGAPGVPDPPNLDEIGELAEIRHCTADTLPKVLSGAEILLVWDFFSRALKDNWGEATSALRWVHVCAAGVDSLLFDELRVSPVVVTNAAGVFDGPIAEFVLASILARDKQIHLSRRLQSQQTWRHRETTRTAGTSALVIGTGGIGRAVARLLRAVGIDVAGAGRTAREHDPDFGVVHETARLCGVVGDFDTVVAIAPLTPQTERMINAEVLRAMRPDAHLVNVGRGQLVDEPALITALQTGEIGAASLDVFTEEPLDPASPLWAMDTVAISPHMSGDVVGWRSELADQFLANLRRYLDREDRSPAEVLRNVVDKDRGYVVTAGRNTGDSRV</sequence>
<dbReference type="AlphaFoldDB" id="K6WX68"/>
<proteinExistence type="predicted"/>
<dbReference type="eggNOG" id="COG0111">
    <property type="taxonomic scope" value="Bacteria"/>
</dbReference>